<dbReference type="EMBL" id="CAVLEF010000005">
    <property type="protein sequence ID" value="CAK1544541.1"/>
    <property type="molecule type" value="Genomic_DNA"/>
</dbReference>
<keyword evidence="2" id="KW-1185">Reference proteome</keyword>
<proteinExistence type="predicted"/>
<evidence type="ECO:0000313" key="1">
    <source>
        <dbReference type="EMBL" id="CAK1544541.1"/>
    </source>
</evidence>
<dbReference type="AlphaFoldDB" id="A0AAV1J588"/>
<protein>
    <submittedName>
        <fullName evidence="1">Uncharacterized protein</fullName>
    </submittedName>
</protein>
<comment type="caution">
    <text evidence="1">The sequence shown here is derived from an EMBL/GenBank/DDBJ whole genome shotgun (WGS) entry which is preliminary data.</text>
</comment>
<reference evidence="1 2" key="1">
    <citation type="submission" date="2023-11" db="EMBL/GenBank/DDBJ databases">
        <authorList>
            <person name="Okamura Y."/>
        </authorList>
    </citation>
    <scope>NUCLEOTIDE SEQUENCE [LARGE SCALE GENOMIC DNA]</scope>
</reference>
<accession>A0AAV1J588</accession>
<dbReference type="Proteomes" id="UP001497472">
    <property type="component" value="Unassembled WGS sequence"/>
</dbReference>
<name>A0AAV1J588_9NEOP</name>
<organism evidence="1 2">
    <name type="scientific">Leptosia nina</name>
    <dbReference type="NCBI Taxonomy" id="320188"/>
    <lineage>
        <taxon>Eukaryota</taxon>
        <taxon>Metazoa</taxon>
        <taxon>Ecdysozoa</taxon>
        <taxon>Arthropoda</taxon>
        <taxon>Hexapoda</taxon>
        <taxon>Insecta</taxon>
        <taxon>Pterygota</taxon>
        <taxon>Neoptera</taxon>
        <taxon>Endopterygota</taxon>
        <taxon>Lepidoptera</taxon>
        <taxon>Glossata</taxon>
        <taxon>Ditrysia</taxon>
        <taxon>Papilionoidea</taxon>
        <taxon>Pieridae</taxon>
        <taxon>Pierinae</taxon>
        <taxon>Leptosia</taxon>
    </lineage>
</organism>
<gene>
    <name evidence="1" type="ORF">LNINA_LOCUS4276</name>
</gene>
<evidence type="ECO:0000313" key="2">
    <source>
        <dbReference type="Proteomes" id="UP001497472"/>
    </source>
</evidence>
<sequence>MRLVLEARASHANALTVYCRPFIKSCDLGRLLNLPNNVYGISIIGVRTSATTPYEYRHIERRRARATHFRRDGFAGIGAGASKELAKFGRRRARVNPFEYHFSVPTWEWTRDVGDCVQCQMLRCSAKRKLKTRGMFIAHNLIL</sequence>